<feature type="compositionally biased region" description="Basic and acidic residues" evidence="16">
    <location>
        <begin position="28"/>
        <end position="49"/>
    </location>
</feature>
<keyword evidence="3" id="KW-0597">Phosphoprotein</keyword>
<dbReference type="Pfam" id="PF00069">
    <property type="entry name" value="Pkinase"/>
    <property type="match status" value="1"/>
</dbReference>
<dbReference type="GO" id="GO:0004693">
    <property type="term" value="F:cyclin-dependent protein serine/threonine kinase activity"/>
    <property type="evidence" value="ECO:0007669"/>
    <property type="project" value="UniProtKB-EC"/>
</dbReference>
<keyword evidence="6 15" id="KW-0547">Nucleotide-binding</keyword>
<dbReference type="FunFam" id="3.30.200.20:FF:000231">
    <property type="entry name" value="Cyclin-dependent kinase B2,2"/>
    <property type="match status" value="1"/>
</dbReference>
<dbReference type="Proteomes" id="UP000298416">
    <property type="component" value="Unassembled WGS sequence"/>
</dbReference>
<keyword evidence="9 15" id="KW-0067">ATP-binding</keyword>
<dbReference type="GO" id="GO:0051301">
    <property type="term" value="P:cell division"/>
    <property type="evidence" value="ECO:0007669"/>
    <property type="project" value="UniProtKB-KW"/>
</dbReference>
<evidence type="ECO:0000256" key="6">
    <source>
        <dbReference type="ARBA" id="ARBA00022741"/>
    </source>
</evidence>
<accession>A0A8X9A7T5</accession>
<dbReference type="PROSITE" id="PS00107">
    <property type="entry name" value="PROTEIN_KINASE_ATP"/>
    <property type="match status" value="1"/>
</dbReference>
<feature type="region of interest" description="Disordered" evidence="16">
    <location>
        <begin position="1"/>
        <end position="104"/>
    </location>
</feature>
<comment type="similarity">
    <text evidence="1">Belongs to the protein kinase superfamily. CMGC Ser/Thr protein kinase family. CDC2/CDKX subfamily.</text>
</comment>
<evidence type="ECO:0000256" key="7">
    <source>
        <dbReference type="ARBA" id="ARBA00022776"/>
    </source>
</evidence>
<dbReference type="PANTHER" id="PTHR21737">
    <property type="entry name" value="POLYGLUTAMINE BINDING PROTEIN 1/MARVEL MEMBRANE-ASSOCIATING DOMAIN CONTAINING 3"/>
    <property type="match status" value="1"/>
</dbReference>
<evidence type="ECO:0000256" key="5">
    <source>
        <dbReference type="ARBA" id="ARBA00022679"/>
    </source>
</evidence>
<evidence type="ECO:0000256" key="9">
    <source>
        <dbReference type="ARBA" id="ARBA00022840"/>
    </source>
</evidence>
<dbReference type="Pfam" id="PF10312">
    <property type="entry name" value="Cactin_mid"/>
    <property type="match status" value="1"/>
</dbReference>
<sequence>MPRRRHSDDSSSESPSDSDRRSGKRRRSGSESKRRRRRDSDSDSDEPSKRKSSSKRKITEDEITEYLAKKAQKKAMKVAKKLKMQSKDVSGYSNDSNPFGDSNLNEKKKIEKDVSQGVPLDEFSLKSEKKRQKERKFHFDQSKIRSEIRLREGRMKPIDILTKHLDHSDDFEIDINEPYMVFQGLTVKEMEELHNDIKMHLDLDRATPTHVGYWEALSVVSEWELAEARKKDALDRARVRGEKLPPEMIGEERGLHTSIEADVKSLLQGKTYSELEAMQSQIESQMRSGTAKVVEYWEAILKRLHIYKAKACLKEIHTSMLRRHLERLETPSEGENMKTEPAQELDEQESDQDMEAMEYAGATASPAPERKRIAVKEDRRIQEISSRQNPPEDNFERSAMKTMGAMEEGDVVFGSSDEINLDSQVYWWHDKYRPRKPKYFNRVHTGYEWNKYNQTHYDHDNPPPKIVQGYKFNIFYPDLVDKQKAPIYTIEKDGDSGETCIIRFHAGPPYEDIKYEKLEKVGEGTYGKVYKAKEISTGQVVALKKTRLEMDEEGVPPTALREVSLLQMLSQSLYVVRLLCVEHVDNKNGKPLLYLVFEYLDTDLKKFIDSHRKGPNPRPLPPQLIQSFLYQLCKGVAHCHSHGVLHRDLKPQNLLLDKEKGILKIADLGLGRSFTVPLKSYTHEIVTLWYRAPEVLLGSTHYSTAVDMWSVGCIFAEMVRRQALFPGDSEFQQLLHIFRLLGTPTEKEWPGVSSLRDWHVYPQWESQNLARAVPSLGPDGVDLLSKMLQYDPADRISAKAAMDHPYFDSLDKCQF</sequence>
<evidence type="ECO:0000256" key="13">
    <source>
        <dbReference type="ARBA" id="ARBA00049280"/>
    </source>
</evidence>
<organism evidence="18">
    <name type="scientific">Salvia splendens</name>
    <name type="common">Scarlet sage</name>
    <dbReference type="NCBI Taxonomy" id="180675"/>
    <lineage>
        <taxon>Eukaryota</taxon>
        <taxon>Viridiplantae</taxon>
        <taxon>Streptophyta</taxon>
        <taxon>Embryophyta</taxon>
        <taxon>Tracheophyta</taxon>
        <taxon>Spermatophyta</taxon>
        <taxon>Magnoliopsida</taxon>
        <taxon>eudicotyledons</taxon>
        <taxon>Gunneridae</taxon>
        <taxon>Pentapetalae</taxon>
        <taxon>asterids</taxon>
        <taxon>lamiids</taxon>
        <taxon>Lamiales</taxon>
        <taxon>Lamiaceae</taxon>
        <taxon>Nepetoideae</taxon>
        <taxon>Mentheae</taxon>
        <taxon>Salviinae</taxon>
        <taxon>Salvia</taxon>
        <taxon>Salvia subgen. Calosphace</taxon>
        <taxon>core Calosphace</taxon>
    </lineage>
</organism>
<dbReference type="InterPro" id="IPR018816">
    <property type="entry name" value="Cactin_central"/>
</dbReference>
<gene>
    <name evidence="18" type="ORF">SASPL_103676</name>
</gene>
<comment type="function">
    <text evidence="14">Plays a key role in the control of the eukaryotic cell cycle.</text>
</comment>
<proteinExistence type="inferred from homology"/>
<keyword evidence="7" id="KW-0498">Mitosis</keyword>
<dbReference type="PANTHER" id="PTHR21737:SF4">
    <property type="entry name" value="SPLICING FACTOR CACTIN"/>
    <property type="match status" value="1"/>
</dbReference>
<keyword evidence="4" id="KW-0132">Cell division</keyword>
<dbReference type="GO" id="GO:0045292">
    <property type="term" value="P:mRNA cis splicing, via spliceosome"/>
    <property type="evidence" value="ECO:0007669"/>
    <property type="project" value="TreeGrafter"/>
</dbReference>
<dbReference type="SUPFAM" id="SSF56112">
    <property type="entry name" value="Protein kinase-like (PK-like)"/>
    <property type="match status" value="1"/>
</dbReference>
<dbReference type="PROSITE" id="PS50011">
    <property type="entry name" value="PROTEIN_KINASE_DOM"/>
    <property type="match status" value="1"/>
</dbReference>
<name>A0A8X9A7T5_SALSN</name>
<keyword evidence="2" id="KW-0723">Serine/threonine-protein kinase</keyword>
<evidence type="ECO:0000313" key="18">
    <source>
        <dbReference type="EMBL" id="KAG6432102.1"/>
    </source>
</evidence>
<dbReference type="GO" id="GO:0005524">
    <property type="term" value="F:ATP binding"/>
    <property type="evidence" value="ECO:0007669"/>
    <property type="project" value="UniProtKB-UniRule"/>
</dbReference>
<evidence type="ECO:0000256" key="11">
    <source>
        <dbReference type="ARBA" id="ARBA00047811"/>
    </source>
</evidence>
<evidence type="ECO:0000256" key="8">
    <source>
        <dbReference type="ARBA" id="ARBA00022777"/>
    </source>
</evidence>
<comment type="catalytic activity">
    <reaction evidence="12">
        <text>L-seryl-[protein] + ATP = O-phospho-L-seryl-[protein] + ADP + H(+)</text>
        <dbReference type="Rhea" id="RHEA:17989"/>
        <dbReference type="Rhea" id="RHEA-COMP:9863"/>
        <dbReference type="Rhea" id="RHEA-COMP:11604"/>
        <dbReference type="ChEBI" id="CHEBI:15378"/>
        <dbReference type="ChEBI" id="CHEBI:29999"/>
        <dbReference type="ChEBI" id="CHEBI:30616"/>
        <dbReference type="ChEBI" id="CHEBI:83421"/>
        <dbReference type="ChEBI" id="CHEBI:456216"/>
        <dbReference type="EC" id="2.7.11.22"/>
    </reaction>
</comment>
<evidence type="ECO:0000256" key="4">
    <source>
        <dbReference type="ARBA" id="ARBA00022618"/>
    </source>
</evidence>
<protein>
    <recommendedName>
        <fullName evidence="17">Protein kinase domain-containing protein</fullName>
    </recommendedName>
</protein>
<dbReference type="GO" id="GO:0008353">
    <property type="term" value="F:RNA polymerase II CTD heptapeptide repeat kinase activity"/>
    <property type="evidence" value="ECO:0007669"/>
    <property type="project" value="UniProtKB-EC"/>
</dbReference>
<feature type="domain" description="Protein kinase" evidence="17">
    <location>
        <begin position="515"/>
        <end position="807"/>
    </location>
</feature>
<dbReference type="SMART" id="SM01050">
    <property type="entry name" value="CactinC_cactus"/>
    <property type="match status" value="1"/>
</dbReference>
<evidence type="ECO:0000256" key="15">
    <source>
        <dbReference type="PROSITE-ProRule" id="PRU10141"/>
    </source>
</evidence>
<evidence type="ECO:0000256" key="10">
    <source>
        <dbReference type="ARBA" id="ARBA00023306"/>
    </source>
</evidence>
<evidence type="ECO:0000256" key="16">
    <source>
        <dbReference type="SAM" id="MobiDB-lite"/>
    </source>
</evidence>
<dbReference type="AlphaFoldDB" id="A0A8X9A7T5"/>
<dbReference type="GO" id="GO:0005737">
    <property type="term" value="C:cytoplasm"/>
    <property type="evidence" value="ECO:0007669"/>
    <property type="project" value="TreeGrafter"/>
</dbReference>
<dbReference type="SMART" id="SM00220">
    <property type="entry name" value="S_TKc"/>
    <property type="match status" value="1"/>
</dbReference>
<feature type="compositionally biased region" description="Basic and acidic residues" evidence="16">
    <location>
        <begin position="327"/>
        <end position="338"/>
    </location>
</feature>
<feature type="compositionally biased region" description="Basic residues" evidence="16">
    <location>
        <begin position="70"/>
        <end position="84"/>
    </location>
</feature>
<dbReference type="GO" id="GO:0005681">
    <property type="term" value="C:spliceosomal complex"/>
    <property type="evidence" value="ECO:0007669"/>
    <property type="project" value="TreeGrafter"/>
</dbReference>
<keyword evidence="5" id="KW-0808">Transferase</keyword>
<comment type="catalytic activity">
    <reaction evidence="11">
        <text>L-threonyl-[protein] + ATP = O-phospho-L-threonyl-[protein] + ADP + H(+)</text>
        <dbReference type="Rhea" id="RHEA:46608"/>
        <dbReference type="Rhea" id="RHEA-COMP:11060"/>
        <dbReference type="Rhea" id="RHEA-COMP:11605"/>
        <dbReference type="ChEBI" id="CHEBI:15378"/>
        <dbReference type="ChEBI" id="CHEBI:30013"/>
        <dbReference type="ChEBI" id="CHEBI:30616"/>
        <dbReference type="ChEBI" id="CHEBI:61977"/>
        <dbReference type="ChEBI" id="CHEBI:456216"/>
        <dbReference type="EC" id="2.7.11.22"/>
    </reaction>
</comment>
<evidence type="ECO:0000313" key="19">
    <source>
        <dbReference type="Proteomes" id="UP000298416"/>
    </source>
</evidence>
<dbReference type="FunFam" id="1.10.510.10:FF:000281">
    <property type="entry name" value="Cyclin-dependent kinase 2"/>
    <property type="match status" value="1"/>
</dbReference>
<dbReference type="InterPro" id="IPR000719">
    <property type="entry name" value="Prot_kinase_dom"/>
</dbReference>
<dbReference type="Gene3D" id="1.10.510.10">
    <property type="entry name" value="Transferase(Phosphotransferase) domain 1"/>
    <property type="match status" value="1"/>
</dbReference>
<feature type="compositionally biased region" description="Polar residues" evidence="16">
    <location>
        <begin position="87"/>
        <end position="103"/>
    </location>
</feature>
<reference evidence="18" key="1">
    <citation type="submission" date="2018-01" db="EMBL/GenBank/DDBJ databases">
        <authorList>
            <person name="Mao J.F."/>
        </authorList>
    </citation>
    <scope>NUCLEOTIDE SEQUENCE</scope>
    <source>
        <strain evidence="18">Huo1</strain>
        <tissue evidence="18">Leaf</tissue>
    </source>
</reference>
<feature type="region of interest" description="Disordered" evidence="16">
    <location>
        <begin position="327"/>
        <end position="348"/>
    </location>
</feature>
<keyword evidence="19" id="KW-1185">Reference proteome</keyword>
<dbReference type="PROSITE" id="PS00108">
    <property type="entry name" value="PROTEIN_KINASE_ST"/>
    <property type="match status" value="1"/>
</dbReference>
<keyword evidence="10" id="KW-0131">Cell cycle</keyword>
<dbReference type="GO" id="GO:1901987">
    <property type="term" value="P:regulation of cell cycle phase transition"/>
    <property type="evidence" value="ECO:0007669"/>
    <property type="project" value="UniProtKB-ARBA"/>
</dbReference>
<comment type="caution">
    <text evidence="18">The sequence shown here is derived from an EMBL/GenBank/DDBJ whole genome shotgun (WGS) entry which is preliminary data.</text>
</comment>
<evidence type="ECO:0000259" key="17">
    <source>
        <dbReference type="PROSITE" id="PS50011"/>
    </source>
</evidence>
<evidence type="ECO:0000256" key="2">
    <source>
        <dbReference type="ARBA" id="ARBA00022527"/>
    </source>
</evidence>
<feature type="binding site" evidence="15">
    <location>
        <position position="544"/>
    </location>
    <ligand>
        <name>ATP</name>
        <dbReference type="ChEBI" id="CHEBI:30616"/>
    </ligand>
</feature>
<dbReference type="InterPro" id="IPR011009">
    <property type="entry name" value="Kinase-like_dom_sf"/>
</dbReference>
<keyword evidence="8" id="KW-0418">Kinase</keyword>
<evidence type="ECO:0000256" key="12">
    <source>
        <dbReference type="ARBA" id="ARBA00048367"/>
    </source>
</evidence>
<dbReference type="Gene3D" id="3.30.200.20">
    <property type="entry name" value="Phosphorylase Kinase, domain 1"/>
    <property type="match status" value="1"/>
</dbReference>
<comment type="catalytic activity">
    <reaction evidence="13">
        <text>[DNA-directed RNA polymerase] + ATP = phospho-[DNA-directed RNA polymerase] + ADP + H(+)</text>
        <dbReference type="Rhea" id="RHEA:10216"/>
        <dbReference type="Rhea" id="RHEA-COMP:11321"/>
        <dbReference type="Rhea" id="RHEA-COMP:11322"/>
        <dbReference type="ChEBI" id="CHEBI:15378"/>
        <dbReference type="ChEBI" id="CHEBI:30616"/>
        <dbReference type="ChEBI" id="CHEBI:43176"/>
        <dbReference type="ChEBI" id="CHEBI:68546"/>
        <dbReference type="ChEBI" id="CHEBI:456216"/>
        <dbReference type="EC" id="2.7.11.23"/>
    </reaction>
</comment>
<dbReference type="EMBL" id="PNBA02000002">
    <property type="protein sequence ID" value="KAG6432102.1"/>
    <property type="molecule type" value="Genomic_DNA"/>
</dbReference>
<dbReference type="InterPro" id="IPR008271">
    <property type="entry name" value="Ser/Thr_kinase_AS"/>
</dbReference>
<evidence type="ECO:0000256" key="1">
    <source>
        <dbReference type="ARBA" id="ARBA00006485"/>
    </source>
</evidence>
<reference evidence="18" key="2">
    <citation type="submission" date="2020-08" db="EMBL/GenBank/DDBJ databases">
        <title>Plant Genome Project.</title>
        <authorList>
            <person name="Zhang R.-G."/>
        </authorList>
    </citation>
    <scope>NUCLEOTIDE SEQUENCE</scope>
    <source>
        <strain evidence="18">Huo1</strain>
        <tissue evidence="18">Leaf</tissue>
    </source>
</reference>
<evidence type="ECO:0000256" key="3">
    <source>
        <dbReference type="ARBA" id="ARBA00022553"/>
    </source>
</evidence>
<dbReference type="InterPro" id="IPR017441">
    <property type="entry name" value="Protein_kinase_ATP_BS"/>
</dbReference>
<evidence type="ECO:0000256" key="14">
    <source>
        <dbReference type="ARBA" id="ARBA00060328"/>
    </source>
</evidence>